<accession>A0A223KXN0</accession>
<dbReference type="InterPro" id="IPR036465">
    <property type="entry name" value="vWFA_dom_sf"/>
</dbReference>
<dbReference type="PANTHER" id="PTHR10166:SF37">
    <property type="entry name" value="STOLID, ISOFORM H"/>
    <property type="match status" value="1"/>
</dbReference>
<evidence type="ECO:0000256" key="1">
    <source>
        <dbReference type="SAM" id="SignalP"/>
    </source>
</evidence>
<sequence>MKYLSIILLAVFIIVGCSNEQAETNDNDTPIQEEPIKEVVQDSIEEDQEVEETVDENEESQITWEEIRATPAFPSSIEDLVHYPVGLFPSTAEDFDLEGLKEHVLQMPKLEENATEKDLYDFAKYIYSLLQGSKEDPRPIVQSIAMLNSDNPDKIASPDIQKEQYNVLIALDASGSMGHYLGNETRMEIAKAAIKEFAASLPEDANVGLRVYGHEGTGSNSDKELSCSANELLYGFTPYNESELNSVLDPIHPAGWTPLANALELAGKDLEAFAEENSRNIIYFVSDGIETCGGDAVKVGEQLKNLNVETVVNIIGFAVEKDESASLKTVADAAGGTYSDARNQQQLKSEFDRALREAYEWQSWKVKSQGETLYEKNRNDIDIRSWRNRLYLTTPGTVNRFNESLWHLKNHSYISEEQRIRLDEIIKDVIANEVTMMDEYMEFLLSVNEEDFAQKWEEIENIYNSNTN</sequence>
<dbReference type="InterPro" id="IPR051173">
    <property type="entry name" value="Ca_channel_alpha-2/delta"/>
</dbReference>
<dbReference type="Pfam" id="PF13519">
    <property type="entry name" value="VWA_2"/>
    <property type="match status" value="1"/>
</dbReference>
<dbReference type="InterPro" id="IPR002035">
    <property type="entry name" value="VWF_A"/>
</dbReference>
<evidence type="ECO:0000259" key="2">
    <source>
        <dbReference type="PROSITE" id="PS50234"/>
    </source>
</evidence>
<proteinExistence type="predicted"/>
<keyword evidence="4" id="KW-1185">Reference proteome</keyword>
<keyword evidence="1" id="KW-0732">Signal</keyword>
<dbReference type="RefSeq" id="WP_066415661.1">
    <property type="nucleotide sequence ID" value="NZ_CP018866.1"/>
</dbReference>
<dbReference type="PANTHER" id="PTHR10166">
    <property type="entry name" value="VOLTAGE-DEPENDENT CALCIUM CHANNEL SUBUNIT ALPHA-2/DELTA-RELATED"/>
    <property type="match status" value="1"/>
</dbReference>
<name>A0A223KXN0_9BACI</name>
<dbReference type="PROSITE" id="PS51257">
    <property type="entry name" value="PROKAR_LIPOPROTEIN"/>
    <property type="match status" value="1"/>
</dbReference>
<dbReference type="PROSITE" id="PS50234">
    <property type="entry name" value="VWFA"/>
    <property type="match status" value="1"/>
</dbReference>
<dbReference type="Proteomes" id="UP000215224">
    <property type="component" value="Chromosome"/>
</dbReference>
<dbReference type="SMART" id="SM00327">
    <property type="entry name" value="VWA"/>
    <property type="match status" value="1"/>
</dbReference>
<dbReference type="AlphaFoldDB" id="A0A223KXN0"/>
<dbReference type="STRING" id="1314751.GCA_001591425_02114"/>
<protein>
    <recommendedName>
        <fullName evidence="2">VWFA domain-containing protein</fullName>
    </recommendedName>
</protein>
<evidence type="ECO:0000313" key="3">
    <source>
        <dbReference type="EMBL" id="AST94167.1"/>
    </source>
</evidence>
<gene>
    <name evidence="3" type="ORF">BC6307_24485</name>
</gene>
<feature type="signal peptide" evidence="1">
    <location>
        <begin position="1"/>
        <end position="22"/>
    </location>
</feature>
<feature type="domain" description="VWFA" evidence="2">
    <location>
        <begin position="166"/>
        <end position="355"/>
    </location>
</feature>
<evidence type="ECO:0000313" key="4">
    <source>
        <dbReference type="Proteomes" id="UP000215224"/>
    </source>
</evidence>
<reference evidence="3 4" key="1">
    <citation type="submission" date="2016-12" db="EMBL/GenBank/DDBJ databases">
        <title>The whole genome sequencing and assembly of Bacillus cohnii DSM 6307T strain.</title>
        <authorList>
            <person name="Lee Y.-J."/>
            <person name="Yi H."/>
            <person name="Bahn Y.-S."/>
            <person name="Kim J.F."/>
            <person name="Lee D.-W."/>
        </authorList>
    </citation>
    <scope>NUCLEOTIDE SEQUENCE [LARGE SCALE GENOMIC DNA]</scope>
    <source>
        <strain evidence="3 4">DSM 6307</strain>
    </source>
</reference>
<organism evidence="3 4">
    <name type="scientific">Sutcliffiella cohnii</name>
    <dbReference type="NCBI Taxonomy" id="33932"/>
    <lineage>
        <taxon>Bacteria</taxon>
        <taxon>Bacillati</taxon>
        <taxon>Bacillota</taxon>
        <taxon>Bacilli</taxon>
        <taxon>Bacillales</taxon>
        <taxon>Bacillaceae</taxon>
        <taxon>Sutcliffiella</taxon>
    </lineage>
</organism>
<dbReference type="EMBL" id="CP018866">
    <property type="protein sequence ID" value="AST94167.1"/>
    <property type="molecule type" value="Genomic_DNA"/>
</dbReference>
<dbReference type="Gene3D" id="3.40.50.410">
    <property type="entry name" value="von Willebrand factor, type A domain"/>
    <property type="match status" value="1"/>
</dbReference>
<dbReference type="SUPFAM" id="SSF53300">
    <property type="entry name" value="vWA-like"/>
    <property type="match status" value="1"/>
</dbReference>
<feature type="chain" id="PRO_5011224388" description="VWFA domain-containing protein" evidence="1">
    <location>
        <begin position="23"/>
        <end position="468"/>
    </location>
</feature>
<dbReference type="KEGG" id="bcoh:BC6307_24485"/>
<dbReference type="GO" id="GO:0005245">
    <property type="term" value="F:voltage-gated calcium channel activity"/>
    <property type="evidence" value="ECO:0007669"/>
    <property type="project" value="TreeGrafter"/>
</dbReference>
<dbReference type="GO" id="GO:0005891">
    <property type="term" value="C:voltage-gated calcium channel complex"/>
    <property type="evidence" value="ECO:0007669"/>
    <property type="project" value="TreeGrafter"/>
</dbReference>